<evidence type="ECO:0000313" key="5">
    <source>
        <dbReference type="Proteomes" id="UP000001929"/>
    </source>
</evidence>
<accession>Q2RPP3</accession>
<dbReference type="EnsemblBacteria" id="ABC23902">
    <property type="protein sequence ID" value="ABC23902"/>
    <property type="gene ID" value="Rru_A3107"/>
</dbReference>
<dbReference type="PhylomeDB" id="Q2RPP3"/>
<dbReference type="KEGG" id="rru:Rru_A3107"/>
<feature type="region of interest" description="Disordered" evidence="1">
    <location>
        <begin position="446"/>
        <end position="475"/>
    </location>
</feature>
<evidence type="ECO:0000256" key="1">
    <source>
        <dbReference type="SAM" id="MobiDB-lite"/>
    </source>
</evidence>
<feature type="domain" description="Glycosyltransferase subfamily 4-like N-terminal" evidence="3">
    <location>
        <begin position="72"/>
        <end position="243"/>
    </location>
</feature>
<dbReference type="STRING" id="269796.Rru_A3107"/>
<dbReference type="CDD" id="cd03794">
    <property type="entry name" value="GT4_WbuB-like"/>
    <property type="match status" value="1"/>
</dbReference>
<dbReference type="GO" id="GO:0016757">
    <property type="term" value="F:glycosyltransferase activity"/>
    <property type="evidence" value="ECO:0007669"/>
    <property type="project" value="InterPro"/>
</dbReference>
<dbReference type="SUPFAM" id="SSF53756">
    <property type="entry name" value="UDP-Glycosyltransferase/glycogen phosphorylase"/>
    <property type="match status" value="1"/>
</dbReference>
<dbReference type="InterPro" id="IPR050194">
    <property type="entry name" value="Glycosyltransferase_grp1"/>
</dbReference>
<feature type="compositionally biased region" description="Low complexity" evidence="1">
    <location>
        <begin position="446"/>
        <end position="462"/>
    </location>
</feature>
<feature type="domain" description="Glycosyl transferase family 1" evidence="2">
    <location>
        <begin position="257"/>
        <end position="415"/>
    </location>
</feature>
<gene>
    <name evidence="4" type="ordered locus">Rru_A3107</name>
</gene>
<dbReference type="PANTHER" id="PTHR45947:SF3">
    <property type="entry name" value="SULFOQUINOVOSYL TRANSFERASE SQD2"/>
    <property type="match status" value="1"/>
</dbReference>
<protein>
    <submittedName>
        <fullName evidence="4">Glycosyl transferase, group 1</fullName>
    </submittedName>
</protein>
<dbReference type="AlphaFoldDB" id="Q2RPP3"/>
<dbReference type="HOGENOM" id="CLU_009583_2_2_5"/>
<dbReference type="Pfam" id="PF00534">
    <property type="entry name" value="Glycos_transf_1"/>
    <property type="match status" value="1"/>
</dbReference>
<evidence type="ECO:0000259" key="2">
    <source>
        <dbReference type="Pfam" id="PF00534"/>
    </source>
</evidence>
<dbReference type="InterPro" id="IPR028098">
    <property type="entry name" value="Glyco_trans_4-like_N"/>
</dbReference>
<keyword evidence="5" id="KW-1185">Reference proteome</keyword>
<dbReference type="CAZy" id="GT4">
    <property type="family name" value="Glycosyltransferase Family 4"/>
</dbReference>
<organism evidence="4 5">
    <name type="scientific">Rhodospirillum rubrum (strain ATCC 11170 / ATH 1.1.1 / DSM 467 / LMG 4362 / NCIMB 8255 / S1)</name>
    <dbReference type="NCBI Taxonomy" id="269796"/>
    <lineage>
        <taxon>Bacteria</taxon>
        <taxon>Pseudomonadati</taxon>
        <taxon>Pseudomonadota</taxon>
        <taxon>Alphaproteobacteria</taxon>
        <taxon>Rhodospirillales</taxon>
        <taxon>Rhodospirillaceae</taxon>
        <taxon>Rhodospirillum</taxon>
    </lineage>
</organism>
<dbReference type="PANTHER" id="PTHR45947">
    <property type="entry name" value="SULFOQUINOVOSYL TRANSFERASE SQD2"/>
    <property type="match status" value="1"/>
</dbReference>
<evidence type="ECO:0000313" key="4">
    <source>
        <dbReference type="EMBL" id="ABC23902.1"/>
    </source>
</evidence>
<sequence>MSVRARNVKGNSNPRLNSYIILVKVFDGPETPVSRQSPHLTRDSCQHCDPFTLNRGAIVKILYHHRTQANDGCAVHITEMIAALRRDGHEVVVVAPAVAKGEPSAEKTTGGLIATLRKRLPKAAFEALEFLYSGFAYFRLLRAVFSHRPDVLYERYSLFMPTGTWIRRTCGLPVLLEVNSPLREERARHGGLALGALAGWTERVSWKGADRVLPVTAVLARQISAIGVAEGRISVIANGINPQTFGPLPEGDQAKAALGLEGKLVLGFTGFVRDWHGLDRVIEALPRTPQAHLLIVGDGPARQDLLARAQQMDVGERVSFTGVLPHARIAGHVAAFDIALQPAVTAYASPLKLFEYLQMGRTILAPDQPNLREILTDGVNARLFDAERGEAFAEALDGLIANPEERRRLAEGARATIARLGLTWDHNARRVVALAQAALLACPRRRPAAGTAGPLGPTAARPSSRAADDPPGAPR</sequence>
<proteinExistence type="predicted"/>
<dbReference type="Pfam" id="PF13439">
    <property type="entry name" value="Glyco_transf_4"/>
    <property type="match status" value="1"/>
</dbReference>
<dbReference type="Proteomes" id="UP000001929">
    <property type="component" value="Chromosome"/>
</dbReference>
<dbReference type="eggNOG" id="COG0438">
    <property type="taxonomic scope" value="Bacteria"/>
</dbReference>
<dbReference type="InterPro" id="IPR001296">
    <property type="entry name" value="Glyco_trans_1"/>
</dbReference>
<reference evidence="4 5" key="1">
    <citation type="journal article" date="2011" name="Stand. Genomic Sci.">
        <title>Complete genome sequence of Rhodospirillum rubrum type strain (S1).</title>
        <authorList>
            <person name="Munk A.C."/>
            <person name="Copeland A."/>
            <person name="Lucas S."/>
            <person name="Lapidus A."/>
            <person name="Del Rio T.G."/>
            <person name="Barry K."/>
            <person name="Detter J.C."/>
            <person name="Hammon N."/>
            <person name="Israni S."/>
            <person name="Pitluck S."/>
            <person name="Brettin T."/>
            <person name="Bruce D."/>
            <person name="Han C."/>
            <person name="Tapia R."/>
            <person name="Gilna P."/>
            <person name="Schmutz J."/>
            <person name="Larimer F."/>
            <person name="Land M."/>
            <person name="Kyrpides N.C."/>
            <person name="Mavromatis K."/>
            <person name="Richardson P."/>
            <person name="Rohde M."/>
            <person name="Goker M."/>
            <person name="Klenk H.P."/>
            <person name="Zhang Y."/>
            <person name="Roberts G.P."/>
            <person name="Reslewic S."/>
            <person name="Schwartz D.C."/>
        </authorList>
    </citation>
    <scope>NUCLEOTIDE SEQUENCE [LARGE SCALE GENOMIC DNA]</scope>
    <source>
        <strain evidence="5">ATCC 11170 / ATH 1.1.1 / DSM 467 / LMG 4362 / NCIMB 8255 / S1</strain>
    </source>
</reference>
<dbReference type="Gene3D" id="3.40.50.2000">
    <property type="entry name" value="Glycogen Phosphorylase B"/>
    <property type="match status" value="2"/>
</dbReference>
<dbReference type="PATRIC" id="fig|269796.9.peg.3220"/>
<evidence type="ECO:0000259" key="3">
    <source>
        <dbReference type="Pfam" id="PF13439"/>
    </source>
</evidence>
<name>Q2RPP3_RHORT</name>
<dbReference type="EMBL" id="CP000230">
    <property type="protein sequence ID" value="ABC23902.1"/>
    <property type="molecule type" value="Genomic_DNA"/>
</dbReference>
<keyword evidence="4" id="KW-0808">Transferase</keyword>